<evidence type="ECO:0000313" key="4">
    <source>
        <dbReference type="Proteomes" id="UP000534286"/>
    </source>
</evidence>
<feature type="compositionally biased region" description="Polar residues" evidence="1">
    <location>
        <begin position="95"/>
        <end position="105"/>
    </location>
</feature>
<feature type="compositionally biased region" description="Low complexity" evidence="1">
    <location>
        <begin position="82"/>
        <end position="94"/>
    </location>
</feature>
<dbReference type="RefSeq" id="WP_184757240.1">
    <property type="nucleotide sequence ID" value="NZ_BAABEK010000004.1"/>
</dbReference>
<dbReference type="EMBL" id="JACHJU010000002">
    <property type="protein sequence ID" value="MBB4941082.1"/>
    <property type="molecule type" value="Genomic_DNA"/>
</dbReference>
<keyword evidence="2" id="KW-0472">Membrane</keyword>
<name>A0A7W7WB37_9ACTN</name>
<accession>A0A7W7WB37</accession>
<proteinExistence type="predicted"/>
<feature type="transmembrane region" description="Helical" evidence="2">
    <location>
        <begin position="21"/>
        <end position="39"/>
    </location>
</feature>
<reference evidence="3 4" key="1">
    <citation type="submission" date="2020-08" db="EMBL/GenBank/DDBJ databases">
        <title>Sequencing the genomes of 1000 actinobacteria strains.</title>
        <authorList>
            <person name="Klenk H.-P."/>
        </authorList>
    </citation>
    <scope>NUCLEOTIDE SEQUENCE [LARGE SCALE GENOMIC DNA]</scope>
    <source>
        <strain evidence="3 4">DSM 43023</strain>
    </source>
</reference>
<evidence type="ECO:0000256" key="2">
    <source>
        <dbReference type="SAM" id="Phobius"/>
    </source>
</evidence>
<protein>
    <submittedName>
        <fullName evidence="3">Uncharacterized protein</fullName>
    </submittedName>
</protein>
<organism evidence="3 4">
    <name type="scientific">Streptosporangium album</name>
    <dbReference type="NCBI Taxonomy" id="47479"/>
    <lineage>
        <taxon>Bacteria</taxon>
        <taxon>Bacillati</taxon>
        <taxon>Actinomycetota</taxon>
        <taxon>Actinomycetes</taxon>
        <taxon>Streptosporangiales</taxon>
        <taxon>Streptosporangiaceae</taxon>
        <taxon>Streptosporangium</taxon>
    </lineage>
</organism>
<keyword evidence="4" id="KW-1185">Reference proteome</keyword>
<gene>
    <name evidence="3" type="ORF">FHR32_005459</name>
</gene>
<feature type="transmembrane region" description="Helical" evidence="2">
    <location>
        <begin position="51"/>
        <end position="74"/>
    </location>
</feature>
<keyword evidence="2" id="KW-1133">Transmembrane helix</keyword>
<sequence>MTTETISTTAPPADRPHRRRWISVLIWILVTPFAAWAVLRTTGWDAGFRWIQLVAFTPYVAAASVAVALLALVLRRCGCWPPTSRAATPTPRRSWTSSYGSGPTS</sequence>
<feature type="region of interest" description="Disordered" evidence="1">
    <location>
        <begin position="82"/>
        <end position="105"/>
    </location>
</feature>
<dbReference type="Proteomes" id="UP000534286">
    <property type="component" value="Unassembled WGS sequence"/>
</dbReference>
<evidence type="ECO:0000313" key="3">
    <source>
        <dbReference type="EMBL" id="MBB4941082.1"/>
    </source>
</evidence>
<dbReference type="AlphaFoldDB" id="A0A7W7WB37"/>
<comment type="caution">
    <text evidence="3">The sequence shown here is derived from an EMBL/GenBank/DDBJ whole genome shotgun (WGS) entry which is preliminary data.</text>
</comment>
<keyword evidence="2" id="KW-0812">Transmembrane</keyword>
<evidence type="ECO:0000256" key="1">
    <source>
        <dbReference type="SAM" id="MobiDB-lite"/>
    </source>
</evidence>